<organism evidence="15 16">
    <name type="scientific">Durusdinium trenchii</name>
    <dbReference type="NCBI Taxonomy" id="1381693"/>
    <lineage>
        <taxon>Eukaryota</taxon>
        <taxon>Sar</taxon>
        <taxon>Alveolata</taxon>
        <taxon>Dinophyceae</taxon>
        <taxon>Suessiales</taxon>
        <taxon>Symbiodiniaceae</taxon>
        <taxon>Durusdinium</taxon>
    </lineage>
</organism>
<evidence type="ECO:0000256" key="4">
    <source>
        <dbReference type="ARBA" id="ARBA00012744"/>
    </source>
</evidence>
<name>A0ABP0RA89_9DINO</name>
<comment type="function">
    <text evidence="9">Beta-glucosidases are one of a number of cellulolytic enzymes involved in the degradation of cellulosic biomass. Catalyzes the last step releasing glucose from the inhibitory cellobiose.</text>
</comment>
<dbReference type="Gene3D" id="2.60.40.10">
    <property type="entry name" value="Immunoglobulins"/>
    <property type="match status" value="1"/>
</dbReference>
<dbReference type="Proteomes" id="UP001642484">
    <property type="component" value="Unassembled WGS sequence"/>
</dbReference>
<comment type="similarity">
    <text evidence="3">Belongs to the glycosyl hydrolase 3 family.</text>
</comment>
<comment type="caution">
    <text evidence="15">The sequence shown here is derived from an EMBL/GenBank/DDBJ whole genome shotgun (WGS) entry which is preliminary data.</text>
</comment>
<dbReference type="Pfam" id="PF14310">
    <property type="entry name" value="Fn3-like"/>
    <property type="match status" value="1"/>
</dbReference>
<evidence type="ECO:0000256" key="3">
    <source>
        <dbReference type="ARBA" id="ARBA00005336"/>
    </source>
</evidence>
<evidence type="ECO:0000256" key="10">
    <source>
        <dbReference type="ARBA" id="ARBA00039579"/>
    </source>
</evidence>
<dbReference type="SUPFAM" id="SSF53448">
    <property type="entry name" value="Nucleotide-diphospho-sugar transferases"/>
    <property type="match status" value="1"/>
</dbReference>
<gene>
    <name evidence="15" type="ORF">CCMP2556_LOCUS46140</name>
</gene>
<dbReference type="EC" id="3.2.1.21" evidence="4"/>
<evidence type="ECO:0000259" key="14">
    <source>
        <dbReference type="SMART" id="SM01217"/>
    </source>
</evidence>
<dbReference type="InterPro" id="IPR050288">
    <property type="entry name" value="Cellulose_deg_GH3"/>
</dbReference>
<protein>
    <recommendedName>
        <fullName evidence="10">Probable beta-glucosidase G</fullName>
        <ecNumber evidence="4">3.2.1.21</ecNumber>
    </recommendedName>
    <alternativeName>
        <fullName evidence="11">Beta-D-glucoside glucohydrolase G</fullName>
    </alternativeName>
    <alternativeName>
        <fullName evidence="12">Cellobiase G</fullName>
    </alternativeName>
    <alternativeName>
        <fullName evidence="13">Gentiobiase G</fullName>
    </alternativeName>
</protein>
<dbReference type="PANTHER" id="PTHR42715:SF12">
    <property type="entry name" value="BETA-GLUCOSIDASE G-RELATED"/>
    <property type="match status" value="1"/>
</dbReference>
<evidence type="ECO:0000313" key="15">
    <source>
        <dbReference type="EMBL" id="CAK9097134.1"/>
    </source>
</evidence>
<dbReference type="PRINTS" id="PR00133">
    <property type="entry name" value="GLHYDRLASE3"/>
</dbReference>
<dbReference type="InterPro" id="IPR029044">
    <property type="entry name" value="Nucleotide-diphossugar_trans"/>
</dbReference>
<dbReference type="InterPro" id="IPR002772">
    <property type="entry name" value="Glyco_hydro_3_C"/>
</dbReference>
<evidence type="ECO:0000256" key="9">
    <source>
        <dbReference type="ARBA" id="ARBA00024983"/>
    </source>
</evidence>
<dbReference type="InterPro" id="IPR017853">
    <property type="entry name" value="GH"/>
</dbReference>
<dbReference type="PANTHER" id="PTHR42715">
    <property type="entry name" value="BETA-GLUCOSIDASE"/>
    <property type="match status" value="1"/>
</dbReference>
<dbReference type="InterPro" id="IPR026891">
    <property type="entry name" value="Fn3-like"/>
</dbReference>
<proteinExistence type="inferred from homology"/>
<dbReference type="Pfam" id="PF00933">
    <property type="entry name" value="Glyco_hydro_3"/>
    <property type="match status" value="1"/>
</dbReference>
<dbReference type="Gene3D" id="3.90.550.10">
    <property type="entry name" value="Spore Coat Polysaccharide Biosynthesis Protein SpsA, Chain A"/>
    <property type="match status" value="1"/>
</dbReference>
<dbReference type="Gene3D" id="3.40.50.1700">
    <property type="entry name" value="Glycoside hydrolase family 3 C-terminal domain"/>
    <property type="match status" value="1"/>
</dbReference>
<dbReference type="SMART" id="SM01217">
    <property type="entry name" value="Fn3_like"/>
    <property type="match status" value="1"/>
</dbReference>
<reference evidence="15 16" key="1">
    <citation type="submission" date="2024-02" db="EMBL/GenBank/DDBJ databases">
        <authorList>
            <person name="Chen Y."/>
            <person name="Shah S."/>
            <person name="Dougan E. K."/>
            <person name="Thang M."/>
            <person name="Chan C."/>
        </authorList>
    </citation>
    <scope>NUCLEOTIDE SEQUENCE [LARGE SCALE GENOMIC DNA]</scope>
</reference>
<dbReference type="InterPro" id="IPR036962">
    <property type="entry name" value="Glyco_hydro_3_N_sf"/>
</dbReference>
<evidence type="ECO:0000256" key="5">
    <source>
        <dbReference type="ARBA" id="ARBA00022525"/>
    </source>
</evidence>
<dbReference type="EMBL" id="CAXAMN010025694">
    <property type="protein sequence ID" value="CAK9097134.1"/>
    <property type="molecule type" value="Genomic_DNA"/>
</dbReference>
<comment type="catalytic activity">
    <reaction evidence="1">
        <text>Hydrolysis of terminal, non-reducing beta-D-glucosyl residues with release of beta-D-glucose.</text>
        <dbReference type="EC" id="3.2.1.21"/>
    </reaction>
</comment>
<keyword evidence="5" id="KW-0964">Secreted</keyword>
<keyword evidence="6" id="KW-0732">Signal</keyword>
<evidence type="ECO:0000256" key="8">
    <source>
        <dbReference type="ARBA" id="ARBA00023295"/>
    </source>
</evidence>
<evidence type="ECO:0000256" key="2">
    <source>
        <dbReference type="ARBA" id="ARBA00004613"/>
    </source>
</evidence>
<sequence length="1068" mass="116662">MQIPVNTVLLIPGGASVSLPPVSCRAEHFLLTGDAAKALHKRSRAAAVALFAPHCHRALRAIGSVEDIVYNAALGITEANNKMTSAYLHRALVWRPMPARFVVQPRLVPTHFDAPSAGGSGGGPARLALFATLVNTQDHYKEQNFVLDAMRLKCSADRLGRQLPFHLIYGGGLMESELSLLMRFGFIIEDYSKEVDFIKSKCCKQCDGRRDGWATVFKLFAWKALAYDLVLHVDLDVCFAGRSPAAAMEELKEANVSFLSDPNPSGPGWHSHIFALKPSLEKFKEIVDFTMGHPTPRLVVLGPKLAQGWACCACWPLAALGLGKQMSRRSFSFDATGCFTCSLGELQDIWGDDEEICLIQSKRRAKEAKEMSLEDAIQKAGELVKQLTFDEKFGLVKGVAYSDGDFNPPFGFFVGNTAAVERLKIPTLNLQDNGQGYRTTQKPIIGQVTAWPSTLAVAATWDRDLGYEWGQALGDEFFPKGGNVVLGPGLNVHRVARNGRNVEYLSGESAYLGSELVGGYIKGVHSKNVLTVMKHFIVNSQETLRSFVNPEVSQKALWEVYYPPFQASIDAGCLSAMCAYNLVNGIHARANGDTMQRDLKDVMGFKGWIMSDWWALHSFAAAEGLDQEMPGNSPGDLPMNQVYFTKENLQTLPQERLDDMVTRILTPVVRYGLMEHPVCNPADGGCLEEMLKVNVRTAEHQALARRMVAESVILLKNEDEVLPISSNVKTIAVLGSACQPEDNTEEMLNQWDLGNYYTVGGSGRVIPKDPVSILQGLQQLSTAKVVFDLSDDWKASVALAQTAELAVLCGATTSAEGRDRPNLKVDQEAFVVKVAQELKIPTVVVTLIPGAIVMPWIAHVDAALAAFLPGEATGLGIAQVLLGTTNPGAKSPVTFPLNESDAIAPCEPPEGVKFETPDQSFPCPYDEGIMAGFPHYEDKKVQYPFGHGLSYTTFSYDDVTVVETASEGCDAKACVTVQITNTGPVAGAEVVQLYLVFPEDLGQPKKGLLRGFQKVNLPAGASKKVTLKLWEKDLSTYSEEKKGWVYSKGPFHLRIGSSSRDIRLTRSF</sequence>
<evidence type="ECO:0000256" key="12">
    <source>
        <dbReference type="ARBA" id="ARBA00041601"/>
    </source>
</evidence>
<evidence type="ECO:0000256" key="6">
    <source>
        <dbReference type="ARBA" id="ARBA00022729"/>
    </source>
</evidence>
<accession>A0ABP0RA89</accession>
<dbReference type="Pfam" id="PF01915">
    <property type="entry name" value="Glyco_hydro_3_C"/>
    <property type="match status" value="1"/>
</dbReference>
<dbReference type="Gene3D" id="3.20.20.300">
    <property type="entry name" value="Glycoside hydrolase, family 3, N-terminal domain"/>
    <property type="match status" value="1"/>
</dbReference>
<dbReference type="SUPFAM" id="SSF51445">
    <property type="entry name" value="(Trans)glycosidases"/>
    <property type="match status" value="1"/>
</dbReference>
<feature type="domain" description="Fibronectin type III-like" evidence="14">
    <location>
        <begin position="989"/>
        <end position="1059"/>
    </location>
</feature>
<comment type="subcellular location">
    <subcellularLocation>
        <location evidence="2">Secreted</location>
    </subcellularLocation>
</comment>
<evidence type="ECO:0000256" key="13">
    <source>
        <dbReference type="ARBA" id="ARBA00041808"/>
    </source>
</evidence>
<dbReference type="InterPro" id="IPR013783">
    <property type="entry name" value="Ig-like_fold"/>
</dbReference>
<evidence type="ECO:0000256" key="11">
    <source>
        <dbReference type="ARBA" id="ARBA00041276"/>
    </source>
</evidence>
<dbReference type="InterPro" id="IPR036881">
    <property type="entry name" value="Glyco_hydro_3_C_sf"/>
</dbReference>
<dbReference type="InterPro" id="IPR001764">
    <property type="entry name" value="Glyco_hydro_3_N"/>
</dbReference>
<evidence type="ECO:0000313" key="16">
    <source>
        <dbReference type="Proteomes" id="UP001642484"/>
    </source>
</evidence>
<keyword evidence="16" id="KW-1185">Reference proteome</keyword>
<dbReference type="SUPFAM" id="SSF52279">
    <property type="entry name" value="Beta-D-glucan exohydrolase, C-terminal domain"/>
    <property type="match status" value="1"/>
</dbReference>
<evidence type="ECO:0000256" key="7">
    <source>
        <dbReference type="ARBA" id="ARBA00022801"/>
    </source>
</evidence>
<keyword evidence="7" id="KW-0378">Hydrolase</keyword>
<evidence type="ECO:0000256" key="1">
    <source>
        <dbReference type="ARBA" id="ARBA00000448"/>
    </source>
</evidence>
<keyword evidence="8" id="KW-0326">Glycosidase</keyword>